<dbReference type="AlphaFoldDB" id="A0A1C4Z3Z8"/>
<gene>
    <name evidence="1" type="ORF">GA0070561_4891</name>
</gene>
<dbReference type="Pfam" id="PF10094">
    <property type="entry name" value="DUF2332"/>
    <property type="match status" value="1"/>
</dbReference>
<reference evidence="1 2" key="1">
    <citation type="submission" date="2016-06" db="EMBL/GenBank/DDBJ databases">
        <authorList>
            <person name="Kjaerup R.B."/>
            <person name="Dalgaard T.S."/>
            <person name="Juul-Madsen H.R."/>
        </authorList>
    </citation>
    <scope>NUCLEOTIDE SEQUENCE [LARGE SCALE GENOMIC DNA]</scope>
    <source>
        <strain evidence="1 2">DSM 44871</strain>
    </source>
</reference>
<dbReference type="Proteomes" id="UP000198864">
    <property type="component" value="Unassembled WGS sequence"/>
</dbReference>
<dbReference type="PIRSF" id="PIRSF012608">
    <property type="entry name" value="UCP012608"/>
    <property type="match status" value="1"/>
</dbReference>
<organism evidence="1 2">
    <name type="scientific">Micromonospora saelicesensis</name>
    <dbReference type="NCBI Taxonomy" id="285676"/>
    <lineage>
        <taxon>Bacteria</taxon>
        <taxon>Bacillati</taxon>
        <taxon>Actinomycetota</taxon>
        <taxon>Actinomycetes</taxon>
        <taxon>Micromonosporales</taxon>
        <taxon>Micromonosporaceae</taxon>
        <taxon>Micromonospora</taxon>
    </lineage>
</organism>
<dbReference type="STRING" id="285676.GA0070561_4891"/>
<proteinExistence type="predicted"/>
<evidence type="ECO:0000313" key="2">
    <source>
        <dbReference type="Proteomes" id="UP000198864"/>
    </source>
</evidence>
<dbReference type="InterPro" id="IPR011200">
    <property type="entry name" value="UCP012608"/>
</dbReference>
<sequence length="360" mass="39690">MTLSLTEVRAGCEWQRELCRKNGSSSYVALITELLDRLGTDDTVTGLLTADDRNPIQSALCLRLFGAVNRIAMAEDADWLGSYYPTFGGTTDVDALIPAFFDFLTAHDDAVRVQMKLGVQTNEVGRAAPLSAAMNVVAALTGRPLRLLEVGASAGLNLLLDRYFVAGGRQAWGPPESPLRLTGHFESGEPPAGELTVAERRGCDLNPLDVHAPGTAELLRSFVWPEHVDRARRLDAALQVARSAPRLAIDAVDACSWLIDQAEDPVGGRTTVIYHSIVLPYFDPDERTRFESLIRERGAATDADRPLAWISLEPRADDSSVVELHCELWPQRRRIRLARTTPHGTHVRWDPQDESIFDLC</sequence>
<evidence type="ECO:0000313" key="1">
    <source>
        <dbReference type="EMBL" id="SCF27614.1"/>
    </source>
</evidence>
<dbReference type="EMBL" id="FMCR01000005">
    <property type="protein sequence ID" value="SCF27614.1"/>
    <property type="molecule type" value="Genomic_DNA"/>
</dbReference>
<accession>A0A1C4Z3Z8</accession>
<evidence type="ECO:0008006" key="3">
    <source>
        <dbReference type="Google" id="ProtNLM"/>
    </source>
</evidence>
<protein>
    <recommendedName>
        <fullName evidence="3">DUF2332 domain-containing protein</fullName>
    </recommendedName>
</protein>
<name>A0A1C4Z3Z8_9ACTN</name>
<dbReference type="RefSeq" id="WP_167362465.1">
    <property type="nucleotide sequence ID" value="NZ_FMCR01000005.1"/>
</dbReference>